<dbReference type="SUPFAM" id="SSF102114">
    <property type="entry name" value="Radical SAM enzymes"/>
    <property type="match status" value="1"/>
</dbReference>
<feature type="domain" description="Elp3/MiaA/NifB-like radical SAM core" evidence="1">
    <location>
        <begin position="74"/>
        <end position="310"/>
    </location>
</feature>
<dbReference type="GeneID" id="41331250"/>
<keyword evidence="3" id="KW-1185">Reference proteome</keyword>
<reference evidence="2 3" key="2">
    <citation type="journal article" date="2024" name="Int. J. Syst. Evol. Microbiol.">
        <title>Promethearchaeum syntrophicum gen. nov., sp. nov., an anaerobic, obligately syntrophic archaeon, the first isolate of the lineage 'Asgard' archaea, and proposal of the new archaeal phylum Promethearchaeota phyl. nov. and kingdom Promethearchaeati regn. nov.</title>
        <authorList>
            <person name="Imachi H."/>
            <person name="Nobu M.K."/>
            <person name="Kato S."/>
            <person name="Takaki Y."/>
            <person name="Miyazaki M."/>
            <person name="Miyata M."/>
            <person name="Ogawara M."/>
            <person name="Saito Y."/>
            <person name="Sakai S."/>
            <person name="Tahara Y.O."/>
            <person name="Takano Y."/>
            <person name="Tasumi E."/>
            <person name="Uematsu K."/>
            <person name="Yoshimura T."/>
            <person name="Itoh T."/>
            <person name="Ohkuma M."/>
            <person name="Takai K."/>
        </authorList>
    </citation>
    <scope>NUCLEOTIDE SEQUENCE [LARGE SCALE GENOMIC DNA]</scope>
    <source>
        <strain evidence="2 3">MK-D1</strain>
    </source>
</reference>
<dbReference type="SMART" id="SM00729">
    <property type="entry name" value="Elp3"/>
    <property type="match status" value="1"/>
</dbReference>
<dbReference type="GO" id="GO:0051536">
    <property type="term" value="F:iron-sulfur cluster binding"/>
    <property type="evidence" value="ECO:0007669"/>
    <property type="project" value="InterPro"/>
</dbReference>
<dbReference type="RefSeq" id="WP_147664338.1">
    <property type="nucleotide sequence ID" value="NZ_CP042905.2"/>
</dbReference>
<gene>
    <name evidence="2" type="ORF">DSAG12_03282</name>
</gene>
<accession>A0A5B9DEJ0</accession>
<evidence type="ECO:0000313" key="3">
    <source>
        <dbReference type="Proteomes" id="UP000321408"/>
    </source>
</evidence>
<name>A0A5B9DEJ0_9ARCH</name>
<proteinExistence type="predicted"/>
<reference evidence="2 3" key="1">
    <citation type="journal article" date="2020" name="Nature">
        <title>Isolation of an archaeon at the prokaryote-eukaryote interface.</title>
        <authorList>
            <person name="Imachi H."/>
            <person name="Nobu M.K."/>
            <person name="Nakahara N."/>
            <person name="Morono Y."/>
            <person name="Ogawara M."/>
            <person name="Takaki Y."/>
            <person name="Takano Y."/>
            <person name="Uematsu K."/>
            <person name="Ikuta T."/>
            <person name="Ito M."/>
            <person name="Matsui Y."/>
            <person name="Miyazaki M."/>
            <person name="Murata K."/>
            <person name="Saito Y."/>
            <person name="Sakai S."/>
            <person name="Song C."/>
            <person name="Tasumi E."/>
            <person name="Yamanaka Y."/>
            <person name="Yamaguchi T."/>
            <person name="Kamagata Y."/>
            <person name="Tamaki H."/>
            <person name="Takai K."/>
        </authorList>
    </citation>
    <scope>NUCLEOTIDE SEQUENCE [LARGE SCALE GENOMIC DNA]</scope>
    <source>
        <strain evidence="2 3">MK-D1</strain>
    </source>
</reference>
<dbReference type="GO" id="GO:0003824">
    <property type="term" value="F:catalytic activity"/>
    <property type="evidence" value="ECO:0007669"/>
    <property type="project" value="InterPro"/>
</dbReference>
<protein>
    <submittedName>
        <fullName evidence="2">Archaeosine biosynthesis radical SAM protein RaSEA</fullName>
    </submittedName>
</protein>
<organism evidence="2 3">
    <name type="scientific">Promethearchaeum syntrophicum</name>
    <dbReference type="NCBI Taxonomy" id="2594042"/>
    <lineage>
        <taxon>Archaea</taxon>
        <taxon>Promethearchaeati</taxon>
        <taxon>Promethearchaeota</taxon>
        <taxon>Promethearchaeia</taxon>
        <taxon>Promethearchaeales</taxon>
        <taxon>Promethearchaeaceae</taxon>
        <taxon>Promethearchaeum</taxon>
    </lineage>
</organism>
<dbReference type="AlphaFoldDB" id="A0A5B9DEJ0"/>
<dbReference type="InterPro" id="IPR005909">
    <property type="entry name" value="RaSEA"/>
</dbReference>
<dbReference type="KEGG" id="psyt:DSAG12_03282"/>
<dbReference type="Proteomes" id="UP000321408">
    <property type="component" value="Chromosome"/>
</dbReference>
<evidence type="ECO:0000313" key="2">
    <source>
        <dbReference type="EMBL" id="QEE17445.1"/>
    </source>
</evidence>
<dbReference type="OrthoDB" id="105445at2157"/>
<dbReference type="PIRSF" id="PIRSF004954">
    <property type="entry name" value="Radical_SAM"/>
    <property type="match status" value="1"/>
</dbReference>
<dbReference type="InterPro" id="IPR006638">
    <property type="entry name" value="Elp3/MiaA/NifB-like_rSAM"/>
</dbReference>
<dbReference type="EMBL" id="CP042905">
    <property type="protein sequence ID" value="QEE17445.1"/>
    <property type="molecule type" value="Genomic_DNA"/>
</dbReference>
<evidence type="ECO:0000259" key="1">
    <source>
        <dbReference type="SMART" id="SM00729"/>
    </source>
</evidence>
<dbReference type="NCBIfam" id="TIGR01210">
    <property type="entry name" value="archaeosine biosynthesis radical SAM protein RaSEA"/>
    <property type="match status" value="1"/>
</dbReference>
<dbReference type="InterPro" id="IPR058240">
    <property type="entry name" value="rSAM_sf"/>
</dbReference>
<sequence>MTLQDTNNDQYFMQKEIQEWLATQDNFGKELWEELVYLRHRPLKKRKYDKQTQLNRPVAVFSKPERLKNGMGTEITLIIRSSACSWAKSKSGGCTMCGYWNDRAPESITGENYWNQFQVSLSKNESLLKDPSSKIVFKIFTSGSFCDPKEIPIEIQLRILKTLGEFSTIKEIVIESRPEYITKQILEQYRPLIGNKYLEIGVGLETSSDFIRINLINKGFNFNSFLAAIDLLHSFNFGIKAYILFKPPFINEYGAIYDTFQTVRICVENNVDTISINPANIQMNTLSNELEKVRQFRSPWLFSLLWLLKHSISNEELKQTRVICDPSAAGKERGVHNCSPYDESNDFCLDILHKFVETQDIDIIPNNFKGSCWDEFIYEILL</sequence>